<name>A0A1Y2CT85_9FUNG</name>
<organism evidence="1 2">
    <name type="scientific">Rhizoclosmatium globosum</name>
    <dbReference type="NCBI Taxonomy" id="329046"/>
    <lineage>
        <taxon>Eukaryota</taxon>
        <taxon>Fungi</taxon>
        <taxon>Fungi incertae sedis</taxon>
        <taxon>Chytridiomycota</taxon>
        <taxon>Chytridiomycota incertae sedis</taxon>
        <taxon>Chytridiomycetes</taxon>
        <taxon>Chytridiales</taxon>
        <taxon>Chytriomycetaceae</taxon>
        <taxon>Rhizoclosmatium</taxon>
    </lineage>
</organism>
<protein>
    <submittedName>
        <fullName evidence="1">Uncharacterized protein</fullName>
    </submittedName>
</protein>
<keyword evidence="2" id="KW-1185">Reference proteome</keyword>
<proteinExistence type="predicted"/>
<evidence type="ECO:0000313" key="2">
    <source>
        <dbReference type="Proteomes" id="UP000193642"/>
    </source>
</evidence>
<accession>A0A1Y2CT85</accession>
<comment type="caution">
    <text evidence="1">The sequence shown here is derived from an EMBL/GenBank/DDBJ whole genome shotgun (WGS) entry which is preliminary data.</text>
</comment>
<dbReference type="Proteomes" id="UP000193642">
    <property type="component" value="Unassembled WGS sequence"/>
</dbReference>
<reference evidence="1 2" key="1">
    <citation type="submission" date="2016-07" db="EMBL/GenBank/DDBJ databases">
        <title>Pervasive Adenine N6-methylation of Active Genes in Fungi.</title>
        <authorList>
            <consortium name="DOE Joint Genome Institute"/>
            <person name="Mondo S.J."/>
            <person name="Dannebaum R.O."/>
            <person name="Kuo R.C."/>
            <person name="Labutti K."/>
            <person name="Haridas S."/>
            <person name="Kuo A."/>
            <person name="Salamov A."/>
            <person name="Ahrendt S.R."/>
            <person name="Lipzen A."/>
            <person name="Sullivan W."/>
            <person name="Andreopoulos W.B."/>
            <person name="Clum A."/>
            <person name="Lindquist E."/>
            <person name="Daum C."/>
            <person name="Ramamoorthy G.K."/>
            <person name="Gryganskyi A."/>
            <person name="Culley D."/>
            <person name="Magnuson J.K."/>
            <person name="James T.Y."/>
            <person name="O'Malley M.A."/>
            <person name="Stajich J.E."/>
            <person name="Spatafora J.W."/>
            <person name="Visel A."/>
            <person name="Grigoriev I.V."/>
        </authorList>
    </citation>
    <scope>NUCLEOTIDE SEQUENCE [LARGE SCALE GENOMIC DNA]</scope>
    <source>
        <strain evidence="1 2">JEL800</strain>
    </source>
</reference>
<evidence type="ECO:0000313" key="1">
    <source>
        <dbReference type="EMBL" id="ORY50270.1"/>
    </source>
</evidence>
<dbReference type="AlphaFoldDB" id="A0A1Y2CT85"/>
<gene>
    <name evidence="1" type="ORF">BCR33DRAFT_713098</name>
</gene>
<sequence length="61" mass="6854">MVLSLNNNGMKNLTNPAFNITDSFVNSLRTRERIILASDLSNITFSGEHVLVNNKQSTWCI</sequence>
<dbReference type="EMBL" id="MCGO01000007">
    <property type="protein sequence ID" value="ORY50270.1"/>
    <property type="molecule type" value="Genomic_DNA"/>
</dbReference>